<dbReference type="RefSeq" id="WP_018485069.1">
    <property type="nucleotide sequence ID" value="NZ_SJLU01000032.1"/>
</dbReference>
<gene>
    <name evidence="2" type="ORF">E0H31_34940</name>
</gene>
<proteinExistence type="predicted"/>
<accession>A0A8G2IT91</accession>
<comment type="caution">
    <text evidence="2">The sequence shown here is derived from an EMBL/GenBank/DDBJ whole genome shotgun (WGS) entry which is preliminary data.</text>
</comment>
<evidence type="ECO:0000256" key="1">
    <source>
        <dbReference type="SAM" id="MobiDB-lite"/>
    </source>
</evidence>
<name>A0A8G2IT91_RHILV</name>
<protein>
    <submittedName>
        <fullName evidence="2">Uncharacterized protein</fullName>
    </submittedName>
</protein>
<feature type="region of interest" description="Disordered" evidence="1">
    <location>
        <begin position="13"/>
        <end position="49"/>
    </location>
</feature>
<evidence type="ECO:0000313" key="3">
    <source>
        <dbReference type="Proteomes" id="UP000291866"/>
    </source>
</evidence>
<evidence type="ECO:0000313" key="2">
    <source>
        <dbReference type="EMBL" id="TBX85223.1"/>
    </source>
</evidence>
<dbReference type="Proteomes" id="UP000291866">
    <property type="component" value="Unassembled WGS sequence"/>
</dbReference>
<dbReference type="AlphaFoldDB" id="A0A8G2IT91"/>
<sequence>MLSSLLKNIRKTLTGVERSRKEDILPPKPHGQGGVDIAPHAPADTPSAPEADLPAFQFEPETPAETYFFRNSGETVVGGFDPVDTRSISFIEAQWQIDATDDPAAGDPAARAGGPSTSLSDLRNSVKKIRAQADRQRLLSPKSAMALAKLETGKAKLTESDVNALEYLLGRLQNNSGTAVHAALLADHLRRKP</sequence>
<reference evidence="2 3" key="1">
    <citation type="submission" date="2019-02" db="EMBL/GenBank/DDBJ databases">
        <title>The competitiveness to form nodules shapes the capacities of Rhizobium leguminosarum sv viciae communities to promote symbiosis with specific hosts.</title>
        <authorList>
            <person name="Boivin S."/>
            <person name="Lepetit M."/>
        </authorList>
    </citation>
    <scope>NUCLEOTIDE SEQUENCE [LARGE SCALE GENOMIC DNA]</scope>
    <source>
        <strain evidence="2 3">SPF4F3</strain>
    </source>
</reference>
<dbReference type="EMBL" id="SJLU01000032">
    <property type="protein sequence ID" value="TBX85223.1"/>
    <property type="molecule type" value="Genomic_DNA"/>
</dbReference>
<organism evidence="2 3">
    <name type="scientific">Rhizobium leguminosarum bv. viciae</name>
    <dbReference type="NCBI Taxonomy" id="387"/>
    <lineage>
        <taxon>Bacteria</taxon>
        <taxon>Pseudomonadati</taxon>
        <taxon>Pseudomonadota</taxon>
        <taxon>Alphaproteobacteria</taxon>
        <taxon>Hyphomicrobiales</taxon>
        <taxon>Rhizobiaceae</taxon>
        <taxon>Rhizobium/Agrobacterium group</taxon>
        <taxon>Rhizobium</taxon>
    </lineage>
</organism>